<dbReference type="SUPFAM" id="SSF140111">
    <property type="entry name" value="Endosomal sorting complex assembly domain"/>
    <property type="match status" value="1"/>
</dbReference>
<protein>
    <recommendedName>
        <fullName evidence="8">VPS37 C-terminal domain-containing protein</fullName>
    </recommendedName>
</protein>
<keyword evidence="7" id="KW-0175">Coiled coil</keyword>
<name>A0A8H7ZG56_9ASCO</name>
<dbReference type="GO" id="GO:0000813">
    <property type="term" value="C:ESCRT I complex"/>
    <property type="evidence" value="ECO:0007669"/>
    <property type="project" value="UniProtKB-ARBA"/>
</dbReference>
<dbReference type="GO" id="GO:0043162">
    <property type="term" value="P:ubiquitin-dependent protein catabolic process via the multivesicular body sorting pathway"/>
    <property type="evidence" value="ECO:0007669"/>
    <property type="project" value="UniProtKB-ARBA"/>
</dbReference>
<dbReference type="RefSeq" id="XP_067550553.1">
    <property type="nucleotide sequence ID" value="XM_067694428.1"/>
</dbReference>
<evidence type="ECO:0000256" key="2">
    <source>
        <dbReference type="ARBA" id="ARBA00007617"/>
    </source>
</evidence>
<dbReference type="GeneID" id="93649156"/>
<evidence type="ECO:0000256" key="6">
    <source>
        <dbReference type="PROSITE-ProRule" id="PRU00646"/>
    </source>
</evidence>
<dbReference type="OrthoDB" id="10260857at2759"/>
<keyword evidence="5 6" id="KW-0653">Protein transport</keyword>
<sequence>MLSEDPRTNVPQTVPPLAIEELKPFPLPKQLDSLPKKSFEEFVSNKKLIKGYMHQLETYKSRLDELQERASSVSSLLQEEINDTLIPQYQEVSNNILQRIKTLTQLHNEFLNLETVQYQSMSSTFNEELLKHKFKKLIERNDEESREIVKNLDSNELTDNQLADTLERFKQSRKTYHFRKEKLNRWEEQRVSG</sequence>
<keyword evidence="10" id="KW-1185">Reference proteome</keyword>
<evidence type="ECO:0000256" key="1">
    <source>
        <dbReference type="ARBA" id="ARBA00004177"/>
    </source>
</evidence>
<evidence type="ECO:0000259" key="8">
    <source>
        <dbReference type="PROSITE" id="PS51314"/>
    </source>
</evidence>
<dbReference type="EMBL" id="JAEOAQ010000001">
    <property type="protein sequence ID" value="KAG5421437.1"/>
    <property type="molecule type" value="Genomic_DNA"/>
</dbReference>
<evidence type="ECO:0000313" key="10">
    <source>
        <dbReference type="Proteomes" id="UP000669133"/>
    </source>
</evidence>
<evidence type="ECO:0000256" key="7">
    <source>
        <dbReference type="SAM" id="Coils"/>
    </source>
</evidence>
<gene>
    <name evidence="9" type="ORF">I9W82_000527</name>
</gene>
<comment type="subcellular location">
    <subcellularLocation>
        <location evidence="1">Endosome</location>
    </subcellularLocation>
</comment>
<dbReference type="Pfam" id="PF07200">
    <property type="entry name" value="Mod_r"/>
    <property type="match status" value="1"/>
</dbReference>
<accession>A0A8H7ZG56</accession>
<feature type="coiled-coil region" evidence="7">
    <location>
        <begin position="49"/>
        <end position="83"/>
    </location>
</feature>
<dbReference type="InterPro" id="IPR009851">
    <property type="entry name" value="Mod_r"/>
</dbReference>
<proteinExistence type="inferred from homology"/>
<comment type="similarity">
    <text evidence="2">Belongs to the VPS37 family.</text>
</comment>
<dbReference type="InterPro" id="IPR029012">
    <property type="entry name" value="Helix_hairpin_bin_sf"/>
</dbReference>
<evidence type="ECO:0000256" key="5">
    <source>
        <dbReference type="ARBA" id="ARBA00022927"/>
    </source>
</evidence>
<dbReference type="Gene3D" id="1.10.287.660">
    <property type="entry name" value="Helix hairpin bin"/>
    <property type="match status" value="1"/>
</dbReference>
<feature type="domain" description="VPS37 C-terminal" evidence="8">
    <location>
        <begin position="108"/>
        <end position="193"/>
    </location>
</feature>
<evidence type="ECO:0000256" key="4">
    <source>
        <dbReference type="ARBA" id="ARBA00022753"/>
    </source>
</evidence>
<evidence type="ECO:0000313" key="9">
    <source>
        <dbReference type="EMBL" id="KAG5421437.1"/>
    </source>
</evidence>
<comment type="caution">
    <text evidence="9">The sequence shown here is derived from an EMBL/GenBank/DDBJ whole genome shotgun (WGS) entry which is preliminary data.</text>
</comment>
<keyword evidence="3 6" id="KW-0813">Transport</keyword>
<dbReference type="AlphaFoldDB" id="A0A8H7ZG56"/>
<dbReference type="PROSITE" id="PS51314">
    <property type="entry name" value="VPS37_C"/>
    <property type="match status" value="1"/>
</dbReference>
<dbReference type="GO" id="GO:0072666">
    <property type="term" value="P:establishment of protein localization to vacuole"/>
    <property type="evidence" value="ECO:0007669"/>
    <property type="project" value="UniProtKB-ARBA"/>
</dbReference>
<reference evidence="9 10" key="1">
    <citation type="submission" date="2020-12" db="EMBL/GenBank/DDBJ databases">
        <title>Effect of drift, selection, and recombination on the evolution of hybrid genomes in Candida yeast pathogens.</title>
        <authorList>
            <person name="Mixao V."/>
            <person name="Ksiezopolska E."/>
            <person name="Saus E."/>
            <person name="Boekhout T."/>
            <person name="Gacser A."/>
            <person name="Gabaldon T."/>
        </authorList>
    </citation>
    <scope>NUCLEOTIDE SEQUENCE [LARGE SCALE GENOMIC DNA]</scope>
    <source>
        <strain evidence="9 10">BP57</strain>
    </source>
</reference>
<organism evidence="9 10">
    <name type="scientific">Candida metapsilosis</name>
    <dbReference type="NCBI Taxonomy" id="273372"/>
    <lineage>
        <taxon>Eukaryota</taxon>
        <taxon>Fungi</taxon>
        <taxon>Dikarya</taxon>
        <taxon>Ascomycota</taxon>
        <taxon>Saccharomycotina</taxon>
        <taxon>Pichiomycetes</taxon>
        <taxon>Debaryomycetaceae</taxon>
        <taxon>Candida/Lodderomyces clade</taxon>
        <taxon>Candida</taxon>
    </lineage>
</organism>
<dbReference type="GO" id="GO:0006886">
    <property type="term" value="P:intracellular protein transport"/>
    <property type="evidence" value="ECO:0007669"/>
    <property type="project" value="UniProtKB-ARBA"/>
</dbReference>
<dbReference type="Proteomes" id="UP000669133">
    <property type="component" value="Unassembled WGS sequence"/>
</dbReference>
<dbReference type="InterPro" id="IPR037202">
    <property type="entry name" value="ESCRT_assembly_dom"/>
</dbReference>
<keyword evidence="4" id="KW-0967">Endosome</keyword>
<evidence type="ECO:0000256" key="3">
    <source>
        <dbReference type="ARBA" id="ARBA00022448"/>
    </source>
</evidence>